<reference evidence="12" key="2">
    <citation type="submission" date="2015-01" db="EMBL/GenBank/DDBJ databases">
        <title>Evolutionary Origins and Diversification of the Mycorrhizal Mutualists.</title>
        <authorList>
            <consortium name="DOE Joint Genome Institute"/>
            <consortium name="Mycorrhizal Genomics Consortium"/>
            <person name="Kohler A."/>
            <person name="Kuo A."/>
            <person name="Nagy L.G."/>
            <person name="Floudas D."/>
            <person name="Copeland A."/>
            <person name="Barry K.W."/>
            <person name="Cichocki N."/>
            <person name="Veneault-Fourrey C."/>
            <person name="LaButti K."/>
            <person name="Lindquist E.A."/>
            <person name="Lipzen A."/>
            <person name="Lundell T."/>
            <person name="Morin E."/>
            <person name="Murat C."/>
            <person name="Riley R."/>
            <person name="Ohm R."/>
            <person name="Sun H."/>
            <person name="Tunlid A."/>
            <person name="Henrissat B."/>
            <person name="Grigoriev I.V."/>
            <person name="Hibbett D.S."/>
            <person name="Martin F."/>
        </authorList>
    </citation>
    <scope>NUCLEOTIDE SEQUENCE [LARGE SCALE GENOMIC DNA]</scope>
    <source>
        <strain evidence="12">Foug A</strain>
    </source>
</reference>
<evidence type="ECO:0000256" key="6">
    <source>
        <dbReference type="ARBA" id="ARBA00022832"/>
    </source>
</evidence>
<dbReference type="GO" id="GO:0006631">
    <property type="term" value="P:fatty acid metabolic process"/>
    <property type="evidence" value="ECO:0007669"/>
    <property type="project" value="UniProtKB-KW"/>
</dbReference>
<dbReference type="OrthoDB" id="2418081at2759"/>
<keyword evidence="12" id="KW-1185">Reference proteome</keyword>
<comment type="function">
    <text evidence="7">Hydrolyzes fatty acids from S-acylated cysteine residues in proteins with a strong preference for palmitoylated G-alpha proteins over other acyl substrates. Mediates the deacylation of G-alpha proteins such as GPA1 in vivo, but has weak or no activity toward palmitoylated Ras proteins. Has weak lysophospholipase activity in vitro; however such activity may not exist in vivo.</text>
</comment>
<protein>
    <recommendedName>
        <fullName evidence="3">Acyl-protein thioesterase 1</fullName>
        <ecNumber evidence="2">3.1.2.22</ecNumber>
    </recommendedName>
    <alternativeName>
        <fullName evidence="8">Palmitoyl-protein hydrolase</fullName>
    </alternativeName>
</protein>
<dbReference type="AlphaFoldDB" id="A0A0C2ZQ09"/>
<comment type="catalytic activity">
    <reaction evidence="9">
        <text>S-hexadecanoyl-L-cysteinyl-[protein] + H2O = L-cysteinyl-[protein] + hexadecanoate + H(+)</text>
        <dbReference type="Rhea" id="RHEA:19233"/>
        <dbReference type="Rhea" id="RHEA-COMP:10131"/>
        <dbReference type="Rhea" id="RHEA-COMP:11032"/>
        <dbReference type="ChEBI" id="CHEBI:7896"/>
        <dbReference type="ChEBI" id="CHEBI:15377"/>
        <dbReference type="ChEBI" id="CHEBI:15378"/>
        <dbReference type="ChEBI" id="CHEBI:29950"/>
        <dbReference type="ChEBI" id="CHEBI:74151"/>
        <dbReference type="EC" id="3.1.2.22"/>
    </reaction>
</comment>
<dbReference type="PANTHER" id="PTHR10655">
    <property type="entry name" value="LYSOPHOSPHOLIPASE-RELATED"/>
    <property type="match status" value="1"/>
</dbReference>
<keyword evidence="6" id="KW-0276">Fatty acid metabolism</keyword>
<keyword evidence="6" id="KW-0443">Lipid metabolism</keyword>
<dbReference type="InterPro" id="IPR029058">
    <property type="entry name" value="AB_hydrolase_fold"/>
</dbReference>
<evidence type="ECO:0000313" key="12">
    <source>
        <dbReference type="Proteomes" id="UP000053989"/>
    </source>
</evidence>
<evidence type="ECO:0000256" key="4">
    <source>
        <dbReference type="ARBA" id="ARBA00022487"/>
    </source>
</evidence>
<dbReference type="Proteomes" id="UP000053989">
    <property type="component" value="Unassembled WGS sequence"/>
</dbReference>
<evidence type="ECO:0000256" key="7">
    <source>
        <dbReference type="ARBA" id="ARBA00029392"/>
    </source>
</evidence>
<evidence type="ECO:0000256" key="3">
    <source>
        <dbReference type="ARBA" id="ARBA00014923"/>
    </source>
</evidence>
<organism evidence="11 12">
    <name type="scientific">Scleroderma citrinum Foug A</name>
    <dbReference type="NCBI Taxonomy" id="1036808"/>
    <lineage>
        <taxon>Eukaryota</taxon>
        <taxon>Fungi</taxon>
        <taxon>Dikarya</taxon>
        <taxon>Basidiomycota</taxon>
        <taxon>Agaricomycotina</taxon>
        <taxon>Agaricomycetes</taxon>
        <taxon>Agaricomycetidae</taxon>
        <taxon>Boletales</taxon>
        <taxon>Sclerodermatineae</taxon>
        <taxon>Sclerodermataceae</taxon>
        <taxon>Scleroderma</taxon>
    </lineage>
</organism>
<evidence type="ECO:0000256" key="5">
    <source>
        <dbReference type="ARBA" id="ARBA00022801"/>
    </source>
</evidence>
<keyword evidence="4" id="KW-0719">Serine esterase</keyword>
<name>A0A0C2ZQ09_9AGAM</name>
<dbReference type="InterPro" id="IPR003140">
    <property type="entry name" value="PLipase/COase/thioEstase"/>
</dbReference>
<dbReference type="FunCoup" id="A0A0C2ZQ09">
    <property type="interactions" value="371"/>
</dbReference>
<evidence type="ECO:0000259" key="10">
    <source>
        <dbReference type="Pfam" id="PF02230"/>
    </source>
</evidence>
<dbReference type="InterPro" id="IPR050565">
    <property type="entry name" value="LYPA1-2/EST-like"/>
</dbReference>
<dbReference type="HOGENOM" id="CLU_049413_3_5_1"/>
<keyword evidence="5" id="KW-0378">Hydrolase</keyword>
<comment type="similarity">
    <text evidence="1">Belongs to the AB hydrolase superfamily. AB hydrolase 2 family.</text>
</comment>
<dbReference type="EC" id="3.1.2.22" evidence="2"/>
<dbReference type="GO" id="GO:0008474">
    <property type="term" value="F:palmitoyl-(protein) hydrolase activity"/>
    <property type="evidence" value="ECO:0007669"/>
    <property type="project" value="UniProtKB-EC"/>
</dbReference>
<dbReference type="EMBL" id="KN822033">
    <property type="protein sequence ID" value="KIM63608.1"/>
    <property type="molecule type" value="Genomic_DNA"/>
</dbReference>
<dbReference type="PANTHER" id="PTHR10655:SF17">
    <property type="entry name" value="LYSOPHOSPHOLIPASE-LIKE PROTEIN 1"/>
    <property type="match status" value="1"/>
</dbReference>
<dbReference type="STRING" id="1036808.A0A0C2ZQ09"/>
<dbReference type="InParanoid" id="A0A0C2ZQ09"/>
<evidence type="ECO:0000313" key="11">
    <source>
        <dbReference type="EMBL" id="KIM63608.1"/>
    </source>
</evidence>
<proteinExistence type="inferred from homology"/>
<dbReference type="Pfam" id="PF02230">
    <property type="entry name" value="Abhydrolase_2"/>
    <property type="match status" value="1"/>
</dbReference>
<dbReference type="SUPFAM" id="SSF53474">
    <property type="entry name" value="alpha/beta-Hydrolases"/>
    <property type="match status" value="1"/>
</dbReference>
<dbReference type="GO" id="GO:0005737">
    <property type="term" value="C:cytoplasm"/>
    <property type="evidence" value="ECO:0007669"/>
    <property type="project" value="TreeGrafter"/>
</dbReference>
<evidence type="ECO:0000256" key="9">
    <source>
        <dbReference type="ARBA" id="ARBA00047337"/>
    </source>
</evidence>
<evidence type="ECO:0000256" key="2">
    <source>
        <dbReference type="ARBA" id="ARBA00012423"/>
    </source>
</evidence>
<evidence type="ECO:0000256" key="8">
    <source>
        <dbReference type="ARBA" id="ARBA00031195"/>
    </source>
</evidence>
<gene>
    <name evidence="11" type="ORF">SCLCIDRAFT_1213999</name>
</gene>
<sequence length="270" mass="29602">MTPPTHEAPIVVSPTVKHTASVILIHAIGDTGQGWRGVAEKLSKDVPHVKWIFPHAPTGEVAAYNKKCMTRWFDISSYDFDKAEENRAEMFKAARMIDELIQKEVDAGVPPERVVIGGFSQGGAVALLTSLTKRPEDGFGGGKEGWKVAGIVVVSGWLPFRNNFQQFLSSHATKTPIFWGHGTDDNVVRYKFADAFVKKLTSVFGIPMVENVTLGTEYNAHCISSGSSQAKGEIGSPGLSFRTYKALGHRLCPREQRDLSDFLKRVVPSS</sequence>
<dbReference type="GO" id="GO:0052689">
    <property type="term" value="F:carboxylic ester hydrolase activity"/>
    <property type="evidence" value="ECO:0007669"/>
    <property type="project" value="UniProtKB-KW"/>
</dbReference>
<dbReference type="Gene3D" id="3.40.50.1820">
    <property type="entry name" value="alpha/beta hydrolase"/>
    <property type="match status" value="1"/>
</dbReference>
<feature type="domain" description="Phospholipase/carboxylesterase/thioesterase" evidence="10">
    <location>
        <begin position="7"/>
        <end position="205"/>
    </location>
</feature>
<accession>A0A0C2ZQ09</accession>
<reference evidence="11 12" key="1">
    <citation type="submission" date="2014-04" db="EMBL/GenBank/DDBJ databases">
        <authorList>
            <consortium name="DOE Joint Genome Institute"/>
            <person name="Kuo A."/>
            <person name="Kohler A."/>
            <person name="Nagy L.G."/>
            <person name="Floudas D."/>
            <person name="Copeland A."/>
            <person name="Barry K.W."/>
            <person name="Cichocki N."/>
            <person name="Veneault-Fourrey C."/>
            <person name="LaButti K."/>
            <person name="Lindquist E.A."/>
            <person name="Lipzen A."/>
            <person name="Lundell T."/>
            <person name="Morin E."/>
            <person name="Murat C."/>
            <person name="Sun H."/>
            <person name="Tunlid A."/>
            <person name="Henrissat B."/>
            <person name="Grigoriev I.V."/>
            <person name="Hibbett D.S."/>
            <person name="Martin F."/>
            <person name="Nordberg H.P."/>
            <person name="Cantor M.N."/>
            <person name="Hua S.X."/>
        </authorList>
    </citation>
    <scope>NUCLEOTIDE SEQUENCE [LARGE SCALE GENOMIC DNA]</scope>
    <source>
        <strain evidence="11 12">Foug A</strain>
    </source>
</reference>
<evidence type="ECO:0000256" key="1">
    <source>
        <dbReference type="ARBA" id="ARBA00006499"/>
    </source>
</evidence>